<reference evidence="1 2" key="1">
    <citation type="submission" date="2020-08" db="EMBL/GenBank/DDBJ databases">
        <title>Genomic Encyclopedia of Type Strains, Phase IV (KMG-IV): sequencing the most valuable type-strain genomes for metagenomic binning, comparative biology and taxonomic classification.</title>
        <authorList>
            <person name="Goeker M."/>
        </authorList>
    </citation>
    <scope>NUCLEOTIDE SEQUENCE [LARGE SCALE GENOMIC DNA]</scope>
    <source>
        <strain evidence="1 2">DSM 21255</strain>
    </source>
</reference>
<dbReference type="AlphaFoldDB" id="A0A841R2Z6"/>
<dbReference type="Gene3D" id="1.10.1510.10">
    <property type="entry name" value="Uncharacterised protein YqeY/AIM41 PF09424, N-terminal domain"/>
    <property type="match status" value="1"/>
</dbReference>
<dbReference type="Gene3D" id="1.10.10.410">
    <property type="match status" value="1"/>
</dbReference>
<dbReference type="Proteomes" id="UP000591941">
    <property type="component" value="Unassembled WGS sequence"/>
</dbReference>
<name>A0A841R2Z6_9FIRM</name>
<dbReference type="GeneID" id="93485530"/>
<dbReference type="InterPro" id="IPR042184">
    <property type="entry name" value="YqeY/Aim41_N"/>
</dbReference>
<evidence type="ECO:0008006" key="3">
    <source>
        <dbReference type="Google" id="ProtNLM"/>
    </source>
</evidence>
<evidence type="ECO:0000313" key="1">
    <source>
        <dbReference type="EMBL" id="MBB6477218.1"/>
    </source>
</evidence>
<proteinExistence type="predicted"/>
<dbReference type="EMBL" id="JACHHI010000001">
    <property type="protein sequence ID" value="MBB6477218.1"/>
    <property type="molecule type" value="Genomic_DNA"/>
</dbReference>
<sequence>MTIQETLQRDMKEAMKAKEDGKLALSVIRMARAAIKNAEIDSSEPLAEEDVIGILAKEMKLRKDSLAEFEKSDRHDLITQTKAEIEVLSRYLPQPVSAEEVGNIVVETASQLAPEERNIGTLMKAVMPRLKGRADGKVVNQAVREWLASNK</sequence>
<dbReference type="PANTHER" id="PTHR28055">
    <property type="entry name" value="ALTERED INHERITANCE OF MITOCHONDRIA PROTEIN 41, MITOCHONDRIAL"/>
    <property type="match status" value="1"/>
</dbReference>
<dbReference type="GO" id="GO:0016884">
    <property type="term" value="F:carbon-nitrogen ligase activity, with glutamine as amido-N-donor"/>
    <property type="evidence" value="ECO:0007669"/>
    <property type="project" value="InterPro"/>
</dbReference>
<gene>
    <name evidence="1" type="ORF">HNR45_000240</name>
</gene>
<dbReference type="InterPro" id="IPR019004">
    <property type="entry name" value="YqeY/Aim41"/>
</dbReference>
<keyword evidence="2" id="KW-1185">Reference proteome</keyword>
<accession>A0A841R2Z6</accession>
<organism evidence="1 2">
    <name type="scientific">Negativicoccus succinicivorans</name>
    <dbReference type="NCBI Taxonomy" id="620903"/>
    <lineage>
        <taxon>Bacteria</taxon>
        <taxon>Bacillati</taxon>
        <taxon>Bacillota</taxon>
        <taxon>Negativicutes</taxon>
        <taxon>Veillonellales</taxon>
        <taxon>Veillonellaceae</taxon>
        <taxon>Negativicoccus</taxon>
    </lineage>
</organism>
<evidence type="ECO:0000313" key="2">
    <source>
        <dbReference type="Proteomes" id="UP000591941"/>
    </source>
</evidence>
<dbReference type="PANTHER" id="PTHR28055:SF1">
    <property type="entry name" value="ALTERED INHERITANCE OF MITOCHONDRIA PROTEIN 41, MITOCHONDRIAL"/>
    <property type="match status" value="1"/>
</dbReference>
<comment type="caution">
    <text evidence="1">The sequence shown here is derived from an EMBL/GenBank/DDBJ whole genome shotgun (WGS) entry which is preliminary data.</text>
</comment>
<dbReference type="OrthoDB" id="9794041at2"/>
<protein>
    <recommendedName>
        <fullName evidence="3">Aspartyl-tRNA amidotransferase</fullName>
    </recommendedName>
</protein>
<dbReference type="InterPro" id="IPR003789">
    <property type="entry name" value="Asn/Gln_tRNA_amidoTrase-B-like"/>
</dbReference>
<dbReference type="SUPFAM" id="SSF89095">
    <property type="entry name" value="GatB/YqeY motif"/>
    <property type="match status" value="1"/>
</dbReference>
<dbReference type="InterPro" id="IPR023168">
    <property type="entry name" value="GatB_Yqey_C_2"/>
</dbReference>
<dbReference type="RefSeq" id="WP_159821882.1">
    <property type="nucleotide sequence ID" value="NZ_CABWNB010000001.1"/>
</dbReference>
<dbReference type="Pfam" id="PF09424">
    <property type="entry name" value="YqeY"/>
    <property type="match status" value="1"/>
</dbReference>